<feature type="region of interest" description="Disordered" evidence="1">
    <location>
        <begin position="147"/>
        <end position="183"/>
    </location>
</feature>
<dbReference type="EMBL" id="OX365939">
    <property type="protein sequence ID" value="CAI4047562.1"/>
    <property type="molecule type" value="Genomic_DNA"/>
</dbReference>
<accession>A0ABN8WGX6</accession>
<feature type="compositionally biased region" description="Basic and acidic residues" evidence="1">
    <location>
        <begin position="147"/>
        <end position="157"/>
    </location>
</feature>
<feature type="region of interest" description="Disordered" evidence="1">
    <location>
        <begin position="90"/>
        <end position="111"/>
    </location>
</feature>
<evidence type="ECO:0000256" key="1">
    <source>
        <dbReference type="SAM" id="MobiDB-lite"/>
    </source>
</evidence>
<evidence type="ECO:0000313" key="3">
    <source>
        <dbReference type="Proteomes" id="UP001162085"/>
    </source>
</evidence>
<feature type="compositionally biased region" description="Polar residues" evidence="1">
    <location>
        <begin position="342"/>
        <end position="354"/>
    </location>
</feature>
<sequence length="375" mass="42618">MSDTNYNYRNEAIKLLNFTEEMICAAKVPAEIRHRMATERRFRSQFRKFSSTKTSINRCEYFDIPTAIAQAYITDYEDLGAIYNVNPSVHKTHSPEKIKSRQQPNQPKPMTLVTEKSTDHLTYAQCISPELVLASIKEPNSKADKVENKSIYHRLDDTNTSNDSAANNANPLNGLENKSPNKKTPPCLVLNAKSRYTPHSLPCSNVGGLCDVNIQYMGQARTEQVKSAMLFGETMTKEKSNRSKTIRHNSSMPKSTFVEESLPLKTNKRPCESSENTPNKAMTLPIFDSNSRFNNNRVYSPFQKLPSSGPVRSRYNNDRTITTKPFNNTYKYDRSLHPPPQYTTNYSGASNTNKKLPKSLKKISDSAKKYQLEEE</sequence>
<name>A0ABN8WGX6_SACUV</name>
<organism evidence="2 3">
    <name type="scientific">Saccharomyces uvarum</name>
    <name type="common">Yeast</name>
    <name type="synonym">Saccharomyces bayanus var. uvarum</name>
    <dbReference type="NCBI Taxonomy" id="230603"/>
    <lineage>
        <taxon>Eukaryota</taxon>
        <taxon>Fungi</taxon>
        <taxon>Dikarya</taxon>
        <taxon>Ascomycota</taxon>
        <taxon>Saccharomycotina</taxon>
        <taxon>Saccharomycetes</taxon>
        <taxon>Saccharomycetales</taxon>
        <taxon>Saccharomycetaceae</taxon>
        <taxon>Saccharomyces</taxon>
    </lineage>
</organism>
<keyword evidence="3" id="KW-1185">Reference proteome</keyword>
<feature type="region of interest" description="Disordered" evidence="1">
    <location>
        <begin position="235"/>
        <end position="375"/>
    </location>
</feature>
<dbReference type="Proteomes" id="UP001162085">
    <property type="component" value="Chromosome 12"/>
</dbReference>
<protein>
    <submittedName>
        <fullName evidence="2">Uncharacterized protein</fullName>
    </submittedName>
</protein>
<gene>
    <name evidence="2" type="primary">SUVZ12G1910</name>
    <name evidence="2" type="ORF">SUVZ_12G1910</name>
</gene>
<proteinExistence type="predicted"/>
<feature type="compositionally biased region" description="Basic and acidic residues" evidence="1">
    <location>
        <begin position="362"/>
        <end position="375"/>
    </location>
</feature>
<evidence type="ECO:0000313" key="2">
    <source>
        <dbReference type="EMBL" id="CAI4047562.1"/>
    </source>
</evidence>
<feature type="compositionally biased region" description="Polar residues" evidence="1">
    <location>
        <begin position="318"/>
        <end position="330"/>
    </location>
</feature>
<feature type="compositionally biased region" description="Polar residues" evidence="1">
    <location>
        <begin position="288"/>
        <end position="298"/>
    </location>
</feature>
<reference evidence="2" key="1">
    <citation type="submission" date="2022-10" db="EMBL/GenBank/DDBJ databases">
        <authorList>
            <person name="Byrne P K."/>
        </authorList>
    </citation>
    <scope>NUCLEOTIDE SEQUENCE</scope>
    <source>
        <strain evidence="2">ZP964</strain>
    </source>
</reference>
<feature type="compositionally biased region" description="Low complexity" evidence="1">
    <location>
        <begin position="158"/>
        <end position="170"/>
    </location>
</feature>